<sequence length="48" mass="5062">MNTSALALMLFSVVVIWGGLIASTVALVRKNRAEAAETVAQVLSSDQE</sequence>
<accession>A0A929MLW9</accession>
<dbReference type="Proteomes" id="UP000830236">
    <property type="component" value="Chromosome"/>
</dbReference>
<dbReference type="AlphaFoldDB" id="A0A929MLW9"/>
<dbReference type="NCBIfam" id="NF033493">
    <property type="entry name" value="MetS_like_NSS"/>
    <property type="match status" value="1"/>
</dbReference>
<reference evidence="1" key="1">
    <citation type="submission" date="2022-05" db="EMBL/GenBank/DDBJ databases">
        <title>Using nanopore sequencing to obtain complete genomes from saliva samples.</title>
        <authorList>
            <person name="Baker J.L."/>
        </authorList>
    </citation>
    <scope>NUCLEOTIDE SEQUENCE</scope>
    <source>
        <strain evidence="1">JCVI-JB-Ag32</strain>
    </source>
</reference>
<evidence type="ECO:0000313" key="2">
    <source>
        <dbReference type="Proteomes" id="UP000830236"/>
    </source>
</evidence>
<dbReference type="KEGG" id="agh:M3I41_03590"/>
<dbReference type="Pfam" id="PF16951">
    <property type="entry name" value="MaAIMP_sms"/>
    <property type="match status" value="1"/>
</dbReference>
<evidence type="ECO:0000313" key="1">
    <source>
        <dbReference type="EMBL" id="UQF80363.1"/>
    </source>
</evidence>
<protein>
    <submittedName>
        <fullName evidence="1">Methionine/alanine import family NSS transporter small subunit</fullName>
    </submittedName>
</protein>
<proteinExistence type="predicted"/>
<dbReference type="InterPro" id="IPR031596">
    <property type="entry name" value="MaAIMP_sms"/>
</dbReference>
<dbReference type="EMBL" id="CP097095">
    <property type="protein sequence ID" value="UQF80363.1"/>
    <property type="molecule type" value="Genomic_DNA"/>
</dbReference>
<gene>
    <name evidence="1" type="ORF">M3I41_03590</name>
</gene>
<name>A0A929MLW9_9ACTO</name>
<organism evidence="1 2">
    <name type="scientific">Actinomyces graevenitzii</name>
    <dbReference type="NCBI Taxonomy" id="55565"/>
    <lineage>
        <taxon>Bacteria</taxon>
        <taxon>Bacillati</taxon>
        <taxon>Actinomycetota</taxon>
        <taxon>Actinomycetes</taxon>
        <taxon>Actinomycetales</taxon>
        <taxon>Actinomycetaceae</taxon>
        <taxon>Actinomyces</taxon>
    </lineage>
</organism>